<dbReference type="AlphaFoldDB" id="A0A4Q7WQE8"/>
<accession>A0A4Q7WQE8</accession>
<keyword evidence="2" id="KW-0812">Transmembrane</keyword>
<comment type="caution">
    <text evidence="3">The sequence shown here is derived from an EMBL/GenBank/DDBJ whole genome shotgun (WGS) entry which is preliminary data.</text>
</comment>
<keyword evidence="2" id="KW-1133">Transmembrane helix</keyword>
<sequence>MMDGVKALKHIVGWAGVVVFSLAVIGMGLYLSDVGLDRADKLGSSIGAIVSLVGLGVSIYAVIRVGGRSPQSGGQSVTGSTIGDGILQVRGVRRSVRVGRSANGSGPTQSLLPAALRPSSSNAGPEPGEQSVTGTQTSGAVQQFDDIGGDLDIDR</sequence>
<reference evidence="3 4" key="1">
    <citation type="journal article" date="2015" name="Stand. Genomic Sci.">
        <title>Genomic Encyclopedia of Bacterial and Archaeal Type Strains, Phase III: the genomes of soil and plant-associated and newly described type strains.</title>
        <authorList>
            <person name="Whitman W.B."/>
            <person name="Woyke T."/>
            <person name="Klenk H.P."/>
            <person name="Zhou Y."/>
            <person name="Lilburn T.G."/>
            <person name="Beck B.J."/>
            <person name="De Vos P."/>
            <person name="Vandamme P."/>
            <person name="Eisen J.A."/>
            <person name="Garrity G."/>
            <person name="Hugenholtz P."/>
            <person name="Kyrpides N.C."/>
        </authorList>
    </citation>
    <scope>NUCLEOTIDE SEQUENCE [LARGE SCALE GENOMIC DNA]</scope>
    <source>
        <strain evidence="3 4">VKM Ac-2540</strain>
    </source>
</reference>
<feature type="transmembrane region" description="Helical" evidence="2">
    <location>
        <begin position="12"/>
        <end position="31"/>
    </location>
</feature>
<evidence type="ECO:0000313" key="4">
    <source>
        <dbReference type="Proteomes" id="UP000292027"/>
    </source>
</evidence>
<dbReference type="Proteomes" id="UP000292027">
    <property type="component" value="Unassembled WGS sequence"/>
</dbReference>
<feature type="compositionally biased region" description="Polar residues" evidence="1">
    <location>
        <begin position="130"/>
        <end position="141"/>
    </location>
</feature>
<feature type="transmembrane region" description="Helical" evidence="2">
    <location>
        <begin position="43"/>
        <end position="63"/>
    </location>
</feature>
<feature type="region of interest" description="Disordered" evidence="1">
    <location>
        <begin position="98"/>
        <end position="155"/>
    </location>
</feature>
<gene>
    <name evidence="3" type="ORF">EV645_6599</name>
</gene>
<dbReference type="RefSeq" id="WP_130447869.1">
    <property type="nucleotide sequence ID" value="NZ_SHKR01000015.1"/>
</dbReference>
<feature type="compositionally biased region" description="Low complexity" evidence="1">
    <location>
        <begin position="110"/>
        <end position="121"/>
    </location>
</feature>
<organism evidence="3 4">
    <name type="scientific">Kribbella rubisoli</name>
    <dbReference type="NCBI Taxonomy" id="3075929"/>
    <lineage>
        <taxon>Bacteria</taxon>
        <taxon>Bacillati</taxon>
        <taxon>Actinomycetota</taxon>
        <taxon>Actinomycetes</taxon>
        <taxon>Propionibacteriales</taxon>
        <taxon>Kribbellaceae</taxon>
        <taxon>Kribbella</taxon>
    </lineage>
</organism>
<evidence type="ECO:0000256" key="1">
    <source>
        <dbReference type="SAM" id="MobiDB-lite"/>
    </source>
</evidence>
<proteinExistence type="predicted"/>
<protein>
    <submittedName>
        <fullName evidence="3">Uncharacterized protein</fullName>
    </submittedName>
</protein>
<keyword evidence="2" id="KW-0472">Membrane</keyword>
<keyword evidence="4" id="KW-1185">Reference proteome</keyword>
<evidence type="ECO:0000256" key="2">
    <source>
        <dbReference type="SAM" id="Phobius"/>
    </source>
</evidence>
<name>A0A4Q7WQE8_9ACTN</name>
<dbReference type="EMBL" id="SHKR01000015">
    <property type="protein sequence ID" value="RZU11429.1"/>
    <property type="molecule type" value="Genomic_DNA"/>
</dbReference>
<evidence type="ECO:0000313" key="3">
    <source>
        <dbReference type="EMBL" id="RZU11429.1"/>
    </source>
</evidence>